<dbReference type="Proteomes" id="UP000550707">
    <property type="component" value="Unassembled WGS sequence"/>
</dbReference>
<evidence type="ECO:0000313" key="1">
    <source>
        <dbReference type="EMBL" id="KAF6444287.1"/>
    </source>
</evidence>
<comment type="caution">
    <text evidence="1">The sequence shown here is derived from an EMBL/GenBank/DDBJ whole genome shotgun (WGS) entry which is preliminary data.</text>
</comment>
<dbReference type="InParanoid" id="A0A7J8F972"/>
<organism evidence="1 2">
    <name type="scientific">Molossus molossus</name>
    <name type="common">Pallas' mastiff bat</name>
    <name type="synonym">Vespertilio molossus</name>
    <dbReference type="NCBI Taxonomy" id="27622"/>
    <lineage>
        <taxon>Eukaryota</taxon>
        <taxon>Metazoa</taxon>
        <taxon>Chordata</taxon>
        <taxon>Craniata</taxon>
        <taxon>Vertebrata</taxon>
        <taxon>Euteleostomi</taxon>
        <taxon>Mammalia</taxon>
        <taxon>Eutheria</taxon>
        <taxon>Laurasiatheria</taxon>
        <taxon>Chiroptera</taxon>
        <taxon>Yangochiroptera</taxon>
        <taxon>Molossidae</taxon>
        <taxon>Molossus</taxon>
    </lineage>
</organism>
<protein>
    <submittedName>
        <fullName evidence="1">Uncharacterized protein</fullName>
    </submittedName>
</protein>
<name>A0A7J8F972_MOLMO</name>
<sequence>MRIWKVFSPASLPKPPGQPSLHSFHPQLSFQLLKRSGRERGREAAQRPLLPALFVGEGVAESGSPSPDPYLEMYIPLGPWKIASYTHHSLSVSLYKYPLSPDHTCPHRPCFTLFVTYKSSLSHSFRISHT</sequence>
<accession>A0A7J8F972</accession>
<dbReference type="AlphaFoldDB" id="A0A7J8F972"/>
<keyword evidence="2" id="KW-1185">Reference proteome</keyword>
<evidence type="ECO:0000313" key="2">
    <source>
        <dbReference type="Proteomes" id="UP000550707"/>
    </source>
</evidence>
<proteinExistence type="predicted"/>
<gene>
    <name evidence="1" type="ORF">HJG59_008585</name>
</gene>
<dbReference type="EMBL" id="JACASF010000012">
    <property type="protein sequence ID" value="KAF6444287.1"/>
    <property type="molecule type" value="Genomic_DNA"/>
</dbReference>
<reference evidence="1 2" key="1">
    <citation type="journal article" date="2020" name="Nature">
        <title>Six reference-quality genomes reveal evolution of bat adaptations.</title>
        <authorList>
            <person name="Jebb D."/>
            <person name="Huang Z."/>
            <person name="Pippel M."/>
            <person name="Hughes G.M."/>
            <person name="Lavrichenko K."/>
            <person name="Devanna P."/>
            <person name="Winkler S."/>
            <person name="Jermiin L.S."/>
            <person name="Skirmuntt E.C."/>
            <person name="Katzourakis A."/>
            <person name="Burkitt-Gray L."/>
            <person name="Ray D.A."/>
            <person name="Sullivan K.A.M."/>
            <person name="Roscito J.G."/>
            <person name="Kirilenko B.M."/>
            <person name="Davalos L.M."/>
            <person name="Corthals A.P."/>
            <person name="Power M.L."/>
            <person name="Jones G."/>
            <person name="Ransome R.D."/>
            <person name="Dechmann D.K.N."/>
            <person name="Locatelli A.G."/>
            <person name="Puechmaille S.J."/>
            <person name="Fedrigo O."/>
            <person name="Jarvis E.D."/>
            <person name="Hiller M."/>
            <person name="Vernes S.C."/>
            <person name="Myers E.W."/>
            <person name="Teeling E.C."/>
        </authorList>
    </citation>
    <scope>NUCLEOTIDE SEQUENCE [LARGE SCALE GENOMIC DNA]</scope>
    <source>
        <strain evidence="1">MMolMol1</strain>
        <tissue evidence="1">Muscle</tissue>
    </source>
</reference>